<dbReference type="InterPro" id="IPR021070">
    <property type="entry name" value="Killing_trait_RebB"/>
</dbReference>
<dbReference type="EMBL" id="JPYI02000099">
    <property type="protein sequence ID" value="OQP74595.1"/>
    <property type="molecule type" value="Genomic_DNA"/>
</dbReference>
<protein>
    <submittedName>
        <fullName evidence="1">R body protein RebB-like protein</fullName>
    </submittedName>
</protein>
<reference evidence="1 2" key="1">
    <citation type="journal article" date="2016" name="Plant Pathol.">
        <title>Genetic characterization of strains named as Xanthomonas axonopodis pv. dieffenbachiae leads to a taxonomic revision of the X. axonopodis species complex.</title>
        <authorList>
            <person name="Constantin E.C."/>
            <person name="Cleenwerck I."/>
            <person name="Maes M."/>
            <person name="Baeyen S."/>
            <person name="Van Malderghem C."/>
            <person name="De Vos P."/>
            <person name="Cottyn B."/>
        </authorList>
    </citation>
    <scope>NUCLEOTIDE SEQUENCE [LARGE SCALE GENOMIC DNA]</scope>
    <source>
        <strain evidence="1 2">LMG 25940</strain>
    </source>
</reference>
<evidence type="ECO:0000313" key="1">
    <source>
        <dbReference type="EMBL" id="OQP74595.1"/>
    </source>
</evidence>
<organism evidence="1 2">
    <name type="scientific">Xanthomonas phaseoli pv. dieffenbachiae</name>
    <dbReference type="NCBI Taxonomy" id="92828"/>
    <lineage>
        <taxon>Bacteria</taxon>
        <taxon>Pseudomonadati</taxon>
        <taxon>Pseudomonadota</taxon>
        <taxon>Gammaproteobacteria</taxon>
        <taxon>Lysobacterales</taxon>
        <taxon>Lysobacteraceae</taxon>
        <taxon>Xanthomonas</taxon>
    </lineage>
</organism>
<dbReference type="STRING" id="1437877.GCA_001564415_02050"/>
<gene>
    <name evidence="1" type="ORF">IM53_020705</name>
</gene>
<name>A0A1V9GVF4_9XANT</name>
<comment type="caution">
    <text evidence="1">The sequence shown here is derived from an EMBL/GenBank/DDBJ whole genome shotgun (WGS) entry which is preliminary data.</text>
</comment>
<accession>A0A1V9GVF4</accession>
<dbReference type="RefSeq" id="WP_057680160.1">
    <property type="nucleotide sequence ID" value="NZ_CP041380.1"/>
</dbReference>
<evidence type="ECO:0000313" key="2">
    <source>
        <dbReference type="Proteomes" id="UP000050546"/>
    </source>
</evidence>
<dbReference type="AlphaFoldDB" id="A0A1V9GVF4"/>
<dbReference type="GeneID" id="93992260"/>
<proteinExistence type="predicted"/>
<dbReference type="Proteomes" id="UP000050546">
    <property type="component" value="Unassembled WGS sequence"/>
</dbReference>
<reference evidence="1 2" key="2">
    <citation type="journal article" date="2017" name="Plant Pathol.">
        <title>Pathogenicity and virulence gene content of Xanthomonas strains infecting Araceae, formerly known as Xanthomonas axonopodis pv. dieffenbachiae.</title>
        <authorList>
            <person name="Constantin E.C."/>
            <person name="Haegeman A."/>
            <person name="Van Vaerenbergh J."/>
            <person name="Baeyen S."/>
            <person name="Van Malderghem C."/>
            <person name="Maes M."/>
            <person name="Cottyn B."/>
        </authorList>
    </citation>
    <scope>NUCLEOTIDE SEQUENCE [LARGE SCALE GENOMIC DNA]</scope>
    <source>
        <strain evidence="1 2">LMG 25940</strain>
    </source>
</reference>
<sequence length="109" mass="11114">MAFPTAVNPQITDAVTQANVKVVGEAPAFAMGSIYQSLAHSGGILFQNAIAAQQQQNALAQAANNQGVMQTYGVETSACTAEVENVAQGGAADTLNSLLTALNAFDTAK</sequence>
<dbReference type="Pfam" id="PF11747">
    <property type="entry name" value="RebB"/>
    <property type="match status" value="1"/>
</dbReference>